<dbReference type="InterPro" id="IPR046960">
    <property type="entry name" value="PPR_At4g14850-like_plant"/>
</dbReference>
<dbReference type="GO" id="GO:0003723">
    <property type="term" value="F:RNA binding"/>
    <property type="evidence" value="ECO:0007669"/>
    <property type="project" value="InterPro"/>
</dbReference>
<name>A0AAV5DX26_ELECO</name>
<dbReference type="InterPro" id="IPR011990">
    <property type="entry name" value="TPR-like_helical_dom_sf"/>
</dbReference>
<evidence type="ECO:0008006" key="6">
    <source>
        <dbReference type="Google" id="ProtNLM"/>
    </source>
</evidence>
<dbReference type="Gene3D" id="1.25.40.10">
    <property type="entry name" value="Tetratricopeptide repeat domain"/>
    <property type="match status" value="1"/>
</dbReference>
<comment type="caution">
    <text evidence="4">The sequence shown here is derived from an EMBL/GenBank/DDBJ whole genome shotgun (WGS) entry which is preliminary data.</text>
</comment>
<protein>
    <recommendedName>
        <fullName evidence="6">Pentatricopeptide repeat-containing protein</fullName>
    </recommendedName>
</protein>
<proteinExistence type="predicted"/>
<dbReference type="PROSITE" id="PS51375">
    <property type="entry name" value="PPR"/>
    <property type="match status" value="1"/>
</dbReference>
<keyword evidence="5" id="KW-1185">Reference proteome</keyword>
<dbReference type="Pfam" id="PF01535">
    <property type="entry name" value="PPR"/>
    <property type="match status" value="1"/>
</dbReference>
<dbReference type="PANTHER" id="PTHR47926:SF533">
    <property type="entry name" value="DYW DOMAIN-CONTAINING PROTEIN"/>
    <property type="match status" value="1"/>
</dbReference>
<organism evidence="4 5">
    <name type="scientific">Eleusine coracana subsp. coracana</name>
    <dbReference type="NCBI Taxonomy" id="191504"/>
    <lineage>
        <taxon>Eukaryota</taxon>
        <taxon>Viridiplantae</taxon>
        <taxon>Streptophyta</taxon>
        <taxon>Embryophyta</taxon>
        <taxon>Tracheophyta</taxon>
        <taxon>Spermatophyta</taxon>
        <taxon>Magnoliopsida</taxon>
        <taxon>Liliopsida</taxon>
        <taxon>Poales</taxon>
        <taxon>Poaceae</taxon>
        <taxon>PACMAD clade</taxon>
        <taxon>Chloridoideae</taxon>
        <taxon>Cynodonteae</taxon>
        <taxon>Eleusininae</taxon>
        <taxon>Eleusine</taxon>
    </lineage>
</organism>
<evidence type="ECO:0000313" key="4">
    <source>
        <dbReference type="EMBL" id="GJN15007.1"/>
    </source>
</evidence>
<evidence type="ECO:0000313" key="5">
    <source>
        <dbReference type="Proteomes" id="UP001054889"/>
    </source>
</evidence>
<dbReference type="Proteomes" id="UP001054889">
    <property type="component" value="Unassembled WGS sequence"/>
</dbReference>
<reference evidence="4" key="1">
    <citation type="journal article" date="2018" name="DNA Res.">
        <title>Multiple hybrid de novo genome assembly of finger millet, an orphan allotetraploid crop.</title>
        <authorList>
            <person name="Hatakeyama M."/>
            <person name="Aluri S."/>
            <person name="Balachadran M.T."/>
            <person name="Sivarajan S.R."/>
            <person name="Patrignani A."/>
            <person name="Gruter S."/>
            <person name="Poveda L."/>
            <person name="Shimizu-Inatsugi R."/>
            <person name="Baeten J."/>
            <person name="Francoijs K.J."/>
            <person name="Nataraja K.N."/>
            <person name="Reddy Y.A.N."/>
            <person name="Phadnis S."/>
            <person name="Ravikumar R.L."/>
            <person name="Schlapbach R."/>
            <person name="Sreeman S.M."/>
            <person name="Shimizu K.K."/>
        </authorList>
    </citation>
    <scope>NUCLEOTIDE SEQUENCE</scope>
</reference>
<dbReference type="InterPro" id="IPR002885">
    <property type="entry name" value="PPR_rpt"/>
</dbReference>
<evidence type="ECO:0000256" key="1">
    <source>
        <dbReference type="ARBA" id="ARBA00022737"/>
    </source>
</evidence>
<sequence>MPSRDVVSWTTIISAYAQAEQGNETIGIFRSMLHEHELPNPPILTILLGISGSLGASKLGQQIHTVAIKLGMDSGLIVANAIISMYFKFGCSDSLKSFWFGRSRASVFKSMICEYGLVPILEHYACMVDLLGRAVRSSLKKLNNASNVGKRMAKCAGNGEEQNGMQMTGLNMMDKTLLIWGASTAYSIWDVADNQGTTNASPFPSLVALPQMGPLFCVFCRMDAGDSQFFDHILITCKDTMMILYIFDLTSLGTLNKLVFRSVSNNIQNS</sequence>
<dbReference type="PANTHER" id="PTHR47926">
    <property type="entry name" value="PENTATRICOPEPTIDE REPEAT-CONTAINING PROTEIN"/>
    <property type="match status" value="1"/>
</dbReference>
<dbReference type="NCBIfam" id="TIGR00756">
    <property type="entry name" value="PPR"/>
    <property type="match status" value="1"/>
</dbReference>
<accession>A0AAV5DX26</accession>
<evidence type="ECO:0000256" key="3">
    <source>
        <dbReference type="PROSITE-ProRule" id="PRU00708"/>
    </source>
</evidence>
<dbReference type="EMBL" id="BQKI01000071">
    <property type="protein sequence ID" value="GJN15007.1"/>
    <property type="molecule type" value="Genomic_DNA"/>
</dbReference>
<gene>
    <name evidence="4" type="primary">gb01891</name>
    <name evidence="4" type="ORF">PR202_gb01891</name>
</gene>
<dbReference type="GO" id="GO:0009451">
    <property type="term" value="P:RNA modification"/>
    <property type="evidence" value="ECO:0007669"/>
    <property type="project" value="InterPro"/>
</dbReference>
<dbReference type="AlphaFoldDB" id="A0AAV5DX26"/>
<keyword evidence="2" id="KW-0809">Transit peptide</keyword>
<keyword evidence="1" id="KW-0677">Repeat</keyword>
<feature type="repeat" description="PPR" evidence="3">
    <location>
        <begin position="5"/>
        <end position="39"/>
    </location>
</feature>
<evidence type="ECO:0000256" key="2">
    <source>
        <dbReference type="ARBA" id="ARBA00022946"/>
    </source>
</evidence>
<reference evidence="4" key="2">
    <citation type="submission" date="2021-12" db="EMBL/GenBank/DDBJ databases">
        <title>Resequencing data analysis of finger millet.</title>
        <authorList>
            <person name="Hatakeyama M."/>
            <person name="Aluri S."/>
            <person name="Balachadran M.T."/>
            <person name="Sivarajan S.R."/>
            <person name="Poveda L."/>
            <person name="Shimizu-Inatsugi R."/>
            <person name="Schlapbach R."/>
            <person name="Sreeman S.M."/>
            <person name="Shimizu K.K."/>
        </authorList>
    </citation>
    <scope>NUCLEOTIDE SEQUENCE</scope>
</reference>